<reference evidence="4 5" key="1">
    <citation type="submission" date="2016-10" db="EMBL/GenBank/DDBJ databases">
        <authorList>
            <person name="de Groot N.N."/>
        </authorList>
    </citation>
    <scope>NUCLEOTIDE SEQUENCE [LARGE SCALE GENOMIC DNA]</scope>
    <source>
        <strain evidence="4 5">DSM 19981</strain>
    </source>
</reference>
<keyword evidence="2" id="KW-0520">NAD</keyword>
<accession>A0A1I4CDD3</accession>
<dbReference type="InterPro" id="IPR036291">
    <property type="entry name" value="NAD(P)-bd_dom_sf"/>
</dbReference>
<dbReference type="Gene3D" id="3.40.50.720">
    <property type="entry name" value="NAD(P)-binding Rossmann-like Domain"/>
    <property type="match status" value="2"/>
</dbReference>
<dbReference type="PANTHER" id="PTHR43333">
    <property type="entry name" value="2-HACID_DH_C DOMAIN-CONTAINING PROTEIN"/>
    <property type="match status" value="1"/>
</dbReference>
<sequence>MQRETILITSPLEAEHVARIAAFAPGRVEVLHEPDLLPATRYRNDHKGHPLTRTAEQQAQWDALLPRTTIAFDLPSASELAMMPQLRWIQTTSTGVGQAVAKLGLIDSPIIVTTARGVHAQPLAEFVFMALLAHFRQLDYLRAEQRAHRWLRICGQEIAGRTLVILGAGDLARGSARIAKALDMHVIAIARNPAQSRDHGALFDEVLPVSALHEALGRADAAVLTVPHTPETERMIDATAIAAMKPGIAVVNIARGQVVDEVAMIEALRRGHIAFAALDVTEVEPLPAESPLWDMPNVLISPHSASTVDGENGRITDIFLHNLGLWLEGRPEAMRNLLDKPRLY</sequence>
<dbReference type="Pfam" id="PF02826">
    <property type="entry name" value="2-Hacid_dh_C"/>
    <property type="match status" value="1"/>
</dbReference>
<dbReference type="Proteomes" id="UP000199473">
    <property type="component" value="Unassembled WGS sequence"/>
</dbReference>
<evidence type="ECO:0000313" key="5">
    <source>
        <dbReference type="Proteomes" id="UP000199473"/>
    </source>
</evidence>
<dbReference type="GO" id="GO:0016491">
    <property type="term" value="F:oxidoreductase activity"/>
    <property type="evidence" value="ECO:0007669"/>
    <property type="project" value="UniProtKB-KW"/>
</dbReference>
<proteinExistence type="predicted"/>
<evidence type="ECO:0000256" key="2">
    <source>
        <dbReference type="ARBA" id="ARBA00023027"/>
    </source>
</evidence>
<keyword evidence="5" id="KW-1185">Reference proteome</keyword>
<organism evidence="4 5">
    <name type="scientific">Falsiroseomonas stagni DSM 19981</name>
    <dbReference type="NCBI Taxonomy" id="1123062"/>
    <lineage>
        <taxon>Bacteria</taxon>
        <taxon>Pseudomonadati</taxon>
        <taxon>Pseudomonadota</taxon>
        <taxon>Alphaproteobacteria</taxon>
        <taxon>Acetobacterales</taxon>
        <taxon>Roseomonadaceae</taxon>
        <taxon>Falsiroseomonas</taxon>
    </lineage>
</organism>
<protein>
    <submittedName>
        <fullName evidence="4">Phosphoglycerate dehydrogenase</fullName>
    </submittedName>
</protein>
<dbReference type="SUPFAM" id="SSF52283">
    <property type="entry name" value="Formate/glycerate dehydrogenase catalytic domain-like"/>
    <property type="match status" value="1"/>
</dbReference>
<dbReference type="SUPFAM" id="SSF51735">
    <property type="entry name" value="NAD(P)-binding Rossmann-fold domains"/>
    <property type="match status" value="1"/>
</dbReference>
<evidence type="ECO:0000259" key="3">
    <source>
        <dbReference type="Pfam" id="PF02826"/>
    </source>
</evidence>
<dbReference type="InterPro" id="IPR006140">
    <property type="entry name" value="D-isomer_DH_NAD-bd"/>
</dbReference>
<gene>
    <name evidence="4" type="ORF">SAMN02745775_10793</name>
</gene>
<evidence type="ECO:0000313" key="4">
    <source>
        <dbReference type="EMBL" id="SFK78166.1"/>
    </source>
</evidence>
<dbReference type="GO" id="GO:0051287">
    <property type="term" value="F:NAD binding"/>
    <property type="evidence" value="ECO:0007669"/>
    <property type="project" value="InterPro"/>
</dbReference>
<dbReference type="AlphaFoldDB" id="A0A1I4CDD3"/>
<name>A0A1I4CDD3_9PROT</name>
<feature type="domain" description="D-isomer specific 2-hydroxyacid dehydrogenase NAD-binding" evidence="3">
    <location>
        <begin position="128"/>
        <end position="305"/>
    </location>
</feature>
<dbReference type="STRING" id="1123062.SAMN02745775_10793"/>
<keyword evidence="1" id="KW-0560">Oxidoreductase</keyword>
<dbReference type="CDD" id="cd05300">
    <property type="entry name" value="2-Hacid_dh_1"/>
    <property type="match status" value="1"/>
</dbReference>
<evidence type="ECO:0000256" key="1">
    <source>
        <dbReference type="ARBA" id="ARBA00023002"/>
    </source>
</evidence>
<dbReference type="PANTHER" id="PTHR43333:SF1">
    <property type="entry name" value="D-ISOMER SPECIFIC 2-HYDROXYACID DEHYDROGENASE NAD-BINDING DOMAIN-CONTAINING PROTEIN"/>
    <property type="match status" value="1"/>
</dbReference>
<dbReference type="EMBL" id="FOSQ01000007">
    <property type="protein sequence ID" value="SFK78166.1"/>
    <property type="molecule type" value="Genomic_DNA"/>
</dbReference>
<dbReference type="OrthoDB" id="9793626at2"/>